<sequence>MMRNKVAVFGEALFDLLQQSNGDYRPFVGGSPFNVARSFAKQGLDCCYLSRIGNDDLGSQIMHAAQLDGIQLPENNRSDKPTSLALVYKDENGHPSYQLYRKSVADLDMTAEQLLAIIPADVEVFHTGSLALVPEMIDVLTPVLIKLKNRGVKISIDINVRLGVELDHSQYVGAIWQFIALADIVKVSDEDLHLMGLQDDPIYHAAELLSVMNDGIVALTLGEQGAFIITDGLTVQQDIIPTRSFGDAVGAGDTFFLH</sequence>
<comment type="caution">
    <text evidence="7">The sequence shown here is derived from an EMBL/GenBank/DDBJ whole genome shotgun (WGS) entry which is preliminary data.</text>
</comment>
<dbReference type="Pfam" id="PF00294">
    <property type="entry name" value="PfkB"/>
    <property type="match status" value="1"/>
</dbReference>
<dbReference type="Gene3D" id="3.40.1190.20">
    <property type="match status" value="1"/>
</dbReference>
<dbReference type="InterPro" id="IPR029056">
    <property type="entry name" value="Ribokinase-like"/>
</dbReference>
<dbReference type="Proteomes" id="UP001528411">
    <property type="component" value="Unassembled WGS sequence"/>
</dbReference>
<evidence type="ECO:0000256" key="1">
    <source>
        <dbReference type="ARBA" id="ARBA00010688"/>
    </source>
</evidence>
<dbReference type="PANTHER" id="PTHR43085:SF1">
    <property type="entry name" value="PSEUDOURIDINE KINASE-RELATED"/>
    <property type="match status" value="1"/>
</dbReference>
<keyword evidence="5" id="KW-0067">ATP-binding</keyword>
<reference evidence="7 8" key="1">
    <citation type="submission" date="2023-01" db="EMBL/GenBank/DDBJ databases">
        <title>Psychrosphaera sp. nov., isolated from marine algae.</title>
        <authorList>
            <person name="Bayburt H."/>
            <person name="Choi B.J."/>
            <person name="Kim J.M."/>
            <person name="Choi D.G."/>
            <person name="Jeon C.O."/>
        </authorList>
    </citation>
    <scope>NUCLEOTIDE SEQUENCE [LARGE SCALE GENOMIC DNA]</scope>
    <source>
        <strain evidence="7 8">G1-22</strain>
    </source>
</reference>
<dbReference type="GO" id="GO:0016301">
    <property type="term" value="F:kinase activity"/>
    <property type="evidence" value="ECO:0007669"/>
    <property type="project" value="UniProtKB-KW"/>
</dbReference>
<dbReference type="PANTHER" id="PTHR43085">
    <property type="entry name" value="HEXOKINASE FAMILY MEMBER"/>
    <property type="match status" value="1"/>
</dbReference>
<evidence type="ECO:0000256" key="4">
    <source>
        <dbReference type="ARBA" id="ARBA00022777"/>
    </source>
</evidence>
<protein>
    <submittedName>
        <fullName evidence="7">PfkB family carbohydrate kinase</fullName>
    </submittedName>
</protein>
<keyword evidence="4 7" id="KW-0418">Kinase</keyword>
<dbReference type="InterPro" id="IPR050306">
    <property type="entry name" value="PfkB_Carbo_kinase"/>
</dbReference>
<feature type="domain" description="Carbohydrate kinase PfkB" evidence="6">
    <location>
        <begin position="4"/>
        <end position="255"/>
    </location>
</feature>
<dbReference type="InterPro" id="IPR002173">
    <property type="entry name" value="Carboh/pur_kinase_PfkB_CS"/>
</dbReference>
<evidence type="ECO:0000256" key="2">
    <source>
        <dbReference type="ARBA" id="ARBA00022679"/>
    </source>
</evidence>
<name>A0ABT5F7T4_9GAMM</name>
<dbReference type="PROSITE" id="PS00583">
    <property type="entry name" value="PFKB_KINASES_1"/>
    <property type="match status" value="1"/>
</dbReference>
<dbReference type="RefSeq" id="WP_272179421.1">
    <property type="nucleotide sequence ID" value="NZ_JAQOMS010000002.1"/>
</dbReference>
<proteinExistence type="inferred from homology"/>
<evidence type="ECO:0000313" key="8">
    <source>
        <dbReference type="Proteomes" id="UP001528411"/>
    </source>
</evidence>
<keyword evidence="3" id="KW-0547">Nucleotide-binding</keyword>
<gene>
    <name evidence="7" type="ORF">PN838_00480</name>
</gene>
<dbReference type="EMBL" id="JAQOMS010000002">
    <property type="protein sequence ID" value="MDC2887596.1"/>
    <property type="molecule type" value="Genomic_DNA"/>
</dbReference>
<keyword evidence="2" id="KW-0808">Transferase</keyword>
<accession>A0ABT5F7T4</accession>
<dbReference type="InterPro" id="IPR011611">
    <property type="entry name" value="PfkB_dom"/>
</dbReference>
<evidence type="ECO:0000313" key="7">
    <source>
        <dbReference type="EMBL" id="MDC2887596.1"/>
    </source>
</evidence>
<comment type="similarity">
    <text evidence="1">Belongs to the carbohydrate kinase PfkB family.</text>
</comment>
<evidence type="ECO:0000256" key="5">
    <source>
        <dbReference type="ARBA" id="ARBA00022840"/>
    </source>
</evidence>
<dbReference type="SUPFAM" id="SSF53613">
    <property type="entry name" value="Ribokinase-like"/>
    <property type="match status" value="1"/>
</dbReference>
<keyword evidence="8" id="KW-1185">Reference proteome</keyword>
<evidence type="ECO:0000256" key="3">
    <source>
        <dbReference type="ARBA" id="ARBA00022741"/>
    </source>
</evidence>
<evidence type="ECO:0000259" key="6">
    <source>
        <dbReference type="Pfam" id="PF00294"/>
    </source>
</evidence>
<organism evidence="7 8">
    <name type="scientific">Psychrosphaera algicola</name>
    <dbReference type="NCBI Taxonomy" id="3023714"/>
    <lineage>
        <taxon>Bacteria</taxon>
        <taxon>Pseudomonadati</taxon>
        <taxon>Pseudomonadota</taxon>
        <taxon>Gammaproteobacteria</taxon>
        <taxon>Alteromonadales</taxon>
        <taxon>Pseudoalteromonadaceae</taxon>
        <taxon>Psychrosphaera</taxon>
    </lineage>
</organism>